<accession>A0A5C8P1W1</accession>
<dbReference type="OrthoDB" id="9799441at2"/>
<keyword evidence="9 13" id="KW-1133">Transmembrane helix</keyword>
<evidence type="ECO:0000313" key="14">
    <source>
        <dbReference type="EMBL" id="TXL67237.1"/>
    </source>
</evidence>
<comment type="similarity">
    <text evidence="4">Belongs to the cytochrome b560 family.</text>
</comment>
<feature type="transmembrane region" description="Helical" evidence="13">
    <location>
        <begin position="118"/>
        <end position="138"/>
    </location>
</feature>
<protein>
    <recommendedName>
        <fullName evidence="5">Succinate dehydrogenase cytochrome b556 subunit</fullName>
    </recommendedName>
</protein>
<dbReference type="GO" id="GO:0016020">
    <property type="term" value="C:membrane"/>
    <property type="evidence" value="ECO:0007669"/>
    <property type="project" value="UniProtKB-SubCell"/>
</dbReference>
<dbReference type="InterPro" id="IPR034804">
    <property type="entry name" value="SQR/QFR_C/D"/>
</dbReference>
<evidence type="ECO:0000313" key="15">
    <source>
        <dbReference type="Proteomes" id="UP000321548"/>
    </source>
</evidence>
<dbReference type="GO" id="GO:0006099">
    <property type="term" value="P:tricarboxylic acid cycle"/>
    <property type="evidence" value="ECO:0007669"/>
    <property type="project" value="InterPro"/>
</dbReference>
<keyword evidence="15" id="KW-1185">Reference proteome</keyword>
<evidence type="ECO:0000256" key="9">
    <source>
        <dbReference type="ARBA" id="ARBA00022989"/>
    </source>
</evidence>
<evidence type="ECO:0000256" key="2">
    <source>
        <dbReference type="ARBA" id="ARBA00004050"/>
    </source>
</evidence>
<gene>
    <name evidence="14" type="primary">sdhC</name>
    <name evidence="14" type="ORF">FHP08_06410</name>
</gene>
<evidence type="ECO:0000256" key="8">
    <source>
        <dbReference type="ARBA" id="ARBA00022723"/>
    </source>
</evidence>
<keyword evidence="10" id="KW-0408">Iron</keyword>
<keyword evidence="11 13" id="KW-0472">Membrane</keyword>
<dbReference type="InterPro" id="IPR014314">
    <property type="entry name" value="Succ_DH_cytb556"/>
</dbReference>
<feature type="transmembrane region" description="Helical" evidence="13">
    <location>
        <begin position="37"/>
        <end position="58"/>
    </location>
</feature>
<evidence type="ECO:0000256" key="5">
    <source>
        <dbReference type="ARBA" id="ARBA00020076"/>
    </source>
</evidence>
<dbReference type="EMBL" id="VDUY01000002">
    <property type="protein sequence ID" value="TXL67237.1"/>
    <property type="molecule type" value="Genomic_DNA"/>
</dbReference>
<dbReference type="AlphaFoldDB" id="A0A5C8P1W1"/>
<dbReference type="InterPro" id="IPR000701">
    <property type="entry name" value="SuccDH_FuR_B_TM-su"/>
</dbReference>
<evidence type="ECO:0000256" key="12">
    <source>
        <dbReference type="ARBA" id="ARBA00025912"/>
    </source>
</evidence>
<comment type="cofactor">
    <cofactor evidence="1">
        <name>heme</name>
        <dbReference type="ChEBI" id="CHEBI:30413"/>
    </cofactor>
</comment>
<keyword evidence="6" id="KW-0349">Heme</keyword>
<dbReference type="RefSeq" id="WP_147703485.1">
    <property type="nucleotide sequence ID" value="NZ_VDUY01000002.1"/>
</dbReference>
<comment type="subunit">
    <text evidence="12">Part of an enzyme complex containing four subunits: a flavoprotein, an iron-sulfur protein, plus two membrane-anchoring proteins, SdhC and SdhD. The complex can form homotrimers.</text>
</comment>
<dbReference type="Gene3D" id="1.20.1300.10">
    <property type="entry name" value="Fumarate reductase/succinate dehydrogenase, transmembrane subunit"/>
    <property type="match status" value="1"/>
</dbReference>
<comment type="subcellular location">
    <subcellularLocation>
        <location evidence="3">Membrane</location>
    </subcellularLocation>
</comment>
<sequence length="141" mass="15525">MADAAEKSAGRPRPEFRNIHVTQIVGYRLPLAGIVSILHRVSGALMFLVGLPFVLYLFQQSLVSEISFESYRAIVSHWFAKLVLLALAWAYLHHLCAGIRYLFLDMHVGVEKAASRSSAAAVLAVSLTLTLLVALKIFGVF</sequence>
<feature type="transmembrane region" description="Helical" evidence="13">
    <location>
        <begin position="78"/>
        <end position="103"/>
    </location>
</feature>
<dbReference type="GO" id="GO:0009055">
    <property type="term" value="F:electron transfer activity"/>
    <property type="evidence" value="ECO:0007669"/>
    <property type="project" value="InterPro"/>
</dbReference>
<comment type="caution">
    <text evidence="14">The sequence shown here is derived from an EMBL/GenBank/DDBJ whole genome shotgun (WGS) entry which is preliminary data.</text>
</comment>
<reference evidence="14 15" key="1">
    <citation type="submission" date="2019-06" db="EMBL/GenBank/DDBJ databases">
        <title>Quisquiliibacterium sp. nov., isolated from a maize field.</title>
        <authorList>
            <person name="Lin S.-Y."/>
            <person name="Tsai C.-F."/>
            <person name="Young C.-C."/>
        </authorList>
    </citation>
    <scope>NUCLEOTIDE SEQUENCE [LARGE SCALE GENOMIC DNA]</scope>
    <source>
        <strain evidence="14 15">CC-CFT501</strain>
    </source>
</reference>
<evidence type="ECO:0000256" key="6">
    <source>
        <dbReference type="ARBA" id="ARBA00022617"/>
    </source>
</evidence>
<keyword evidence="8" id="KW-0479">Metal-binding</keyword>
<evidence type="ECO:0000256" key="1">
    <source>
        <dbReference type="ARBA" id="ARBA00001971"/>
    </source>
</evidence>
<dbReference type="SUPFAM" id="SSF81343">
    <property type="entry name" value="Fumarate reductase respiratory complex transmembrane subunits"/>
    <property type="match status" value="1"/>
</dbReference>
<evidence type="ECO:0000256" key="10">
    <source>
        <dbReference type="ARBA" id="ARBA00023004"/>
    </source>
</evidence>
<dbReference type="Pfam" id="PF01127">
    <property type="entry name" value="Sdh_cyt"/>
    <property type="match status" value="1"/>
</dbReference>
<evidence type="ECO:0000256" key="11">
    <source>
        <dbReference type="ARBA" id="ARBA00023136"/>
    </source>
</evidence>
<proteinExistence type="inferred from homology"/>
<name>A0A5C8P1W1_9BURK</name>
<dbReference type="CDD" id="cd03499">
    <property type="entry name" value="SQR_TypeC_SdhC"/>
    <property type="match status" value="1"/>
</dbReference>
<keyword evidence="7 13" id="KW-0812">Transmembrane</keyword>
<evidence type="ECO:0000256" key="4">
    <source>
        <dbReference type="ARBA" id="ARBA00007244"/>
    </source>
</evidence>
<dbReference type="GO" id="GO:0046872">
    <property type="term" value="F:metal ion binding"/>
    <property type="evidence" value="ECO:0007669"/>
    <property type="project" value="UniProtKB-KW"/>
</dbReference>
<comment type="function">
    <text evidence="2">Membrane-anchoring subunit of succinate dehydrogenase (SDH).</text>
</comment>
<dbReference type="Proteomes" id="UP000321548">
    <property type="component" value="Unassembled WGS sequence"/>
</dbReference>
<dbReference type="NCBIfam" id="TIGR02970">
    <property type="entry name" value="succ_dehyd_cytB"/>
    <property type="match status" value="1"/>
</dbReference>
<evidence type="ECO:0000256" key="7">
    <source>
        <dbReference type="ARBA" id="ARBA00022692"/>
    </source>
</evidence>
<organism evidence="14 15">
    <name type="scientific">Zeimonas arvi</name>
    <dbReference type="NCBI Taxonomy" id="2498847"/>
    <lineage>
        <taxon>Bacteria</taxon>
        <taxon>Pseudomonadati</taxon>
        <taxon>Pseudomonadota</taxon>
        <taxon>Betaproteobacteria</taxon>
        <taxon>Burkholderiales</taxon>
        <taxon>Burkholderiaceae</taxon>
        <taxon>Zeimonas</taxon>
    </lineage>
</organism>
<evidence type="ECO:0000256" key="13">
    <source>
        <dbReference type="SAM" id="Phobius"/>
    </source>
</evidence>
<evidence type="ECO:0000256" key="3">
    <source>
        <dbReference type="ARBA" id="ARBA00004370"/>
    </source>
</evidence>